<dbReference type="PANTHER" id="PTHR14269">
    <property type="entry name" value="CDP-DIACYLGLYCEROL--GLYCEROL-3-PHOSPHATE 3-PHOSPHATIDYLTRANSFERASE-RELATED"/>
    <property type="match status" value="1"/>
</dbReference>
<evidence type="ECO:0000256" key="7">
    <source>
        <dbReference type="ARBA" id="ARBA00023098"/>
    </source>
</evidence>
<dbReference type="Pfam" id="PF01066">
    <property type="entry name" value="CDP-OH_P_transf"/>
    <property type="match status" value="1"/>
</dbReference>
<evidence type="ECO:0000256" key="6">
    <source>
        <dbReference type="ARBA" id="ARBA00022989"/>
    </source>
</evidence>
<evidence type="ECO:0000256" key="4">
    <source>
        <dbReference type="ARBA" id="ARBA00022679"/>
    </source>
</evidence>
<evidence type="ECO:0000256" key="1">
    <source>
        <dbReference type="ARBA" id="ARBA00004141"/>
    </source>
</evidence>
<keyword evidence="3" id="KW-0444">Lipid biosynthesis</keyword>
<comment type="similarity">
    <text evidence="2">Belongs to the CDP-alcohol phosphatidyltransferase class-I family.</text>
</comment>
<proteinExistence type="inferred from homology"/>
<keyword evidence="10" id="KW-1208">Phospholipid metabolism</keyword>
<dbReference type="InterPro" id="IPR004570">
    <property type="entry name" value="Phosphatidylglycerol_P_synth"/>
</dbReference>
<evidence type="ECO:0000256" key="11">
    <source>
        <dbReference type="SAM" id="Phobius"/>
    </source>
</evidence>
<keyword evidence="9" id="KW-0594">Phospholipid biosynthesis</keyword>
<gene>
    <name evidence="12" type="ORF">MNBD_ACTINO02-707</name>
</gene>
<evidence type="ECO:0000256" key="3">
    <source>
        <dbReference type="ARBA" id="ARBA00022516"/>
    </source>
</evidence>
<dbReference type="PANTHER" id="PTHR14269:SF62">
    <property type="entry name" value="CDP-DIACYLGLYCEROL--GLYCEROL-3-PHOSPHATE 3-PHOSPHATIDYLTRANSFERASE 1, CHLOROPLASTIC"/>
    <property type="match status" value="1"/>
</dbReference>
<dbReference type="GO" id="GO:0008444">
    <property type="term" value="F:CDP-diacylglycerol-glycerol-3-phosphate 3-phosphatidyltransferase activity"/>
    <property type="evidence" value="ECO:0007669"/>
    <property type="project" value="UniProtKB-EC"/>
</dbReference>
<name>A0A3B0SUZ5_9ZZZZ</name>
<keyword evidence="8 11" id="KW-0472">Membrane</keyword>
<keyword evidence="7" id="KW-0443">Lipid metabolism</keyword>
<evidence type="ECO:0000256" key="5">
    <source>
        <dbReference type="ARBA" id="ARBA00022692"/>
    </source>
</evidence>
<dbReference type="PIRSF" id="PIRSF000847">
    <property type="entry name" value="Phos_ph_gly_syn"/>
    <property type="match status" value="1"/>
</dbReference>
<dbReference type="InterPro" id="IPR048254">
    <property type="entry name" value="CDP_ALCOHOL_P_TRANSF_CS"/>
</dbReference>
<accession>A0A3B0SUZ5</accession>
<dbReference type="InterPro" id="IPR000462">
    <property type="entry name" value="CDP-OH_P_trans"/>
</dbReference>
<evidence type="ECO:0000256" key="10">
    <source>
        <dbReference type="ARBA" id="ARBA00023264"/>
    </source>
</evidence>
<dbReference type="InterPro" id="IPR043130">
    <property type="entry name" value="CDP-OH_PTrfase_TM_dom"/>
</dbReference>
<dbReference type="PROSITE" id="PS00379">
    <property type="entry name" value="CDP_ALCOHOL_P_TRANSF"/>
    <property type="match status" value="1"/>
</dbReference>
<evidence type="ECO:0000256" key="8">
    <source>
        <dbReference type="ARBA" id="ARBA00023136"/>
    </source>
</evidence>
<dbReference type="GO" id="GO:0046474">
    <property type="term" value="P:glycerophospholipid biosynthetic process"/>
    <property type="evidence" value="ECO:0007669"/>
    <property type="project" value="TreeGrafter"/>
</dbReference>
<dbReference type="EC" id="2.7.8.5" evidence="12"/>
<dbReference type="InterPro" id="IPR050324">
    <property type="entry name" value="CDP-alcohol_PTase-I"/>
</dbReference>
<keyword evidence="6 11" id="KW-1133">Transmembrane helix</keyword>
<dbReference type="AlphaFoldDB" id="A0A3B0SUZ5"/>
<keyword evidence="4 12" id="KW-0808">Transferase</keyword>
<dbReference type="GO" id="GO:0016020">
    <property type="term" value="C:membrane"/>
    <property type="evidence" value="ECO:0007669"/>
    <property type="project" value="UniProtKB-SubCell"/>
</dbReference>
<dbReference type="Gene3D" id="1.20.120.1760">
    <property type="match status" value="1"/>
</dbReference>
<protein>
    <submittedName>
        <fullName evidence="12">CDP-diacylglycerol--glycerol-3-phosphate 3-phosphatidyltransferase</fullName>
        <ecNumber evidence="12">2.7.8.5</ecNumber>
    </submittedName>
</protein>
<organism evidence="12">
    <name type="scientific">hydrothermal vent metagenome</name>
    <dbReference type="NCBI Taxonomy" id="652676"/>
    <lineage>
        <taxon>unclassified sequences</taxon>
        <taxon>metagenomes</taxon>
        <taxon>ecological metagenomes</taxon>
    </lineage>
</organism>
<feature type="transmembrane region" description="Helical" evidence="11">
    <location>
        <begin position="149"/>
        <end position="169"/>
    </location>
</feature>
<feature type="transmembrane region" description="Helical" evidence="11">
    <location>
        <begin position="70"/>
        <end position="88"/>
    </location>
</feature>
<feature type="transmembrane region" description="Helical" evidence="11">
    <location>
        <begin position="7"/>
        <end position="25"/>
    </location>
</feature>
<comment type="subcellular location">
    <subcellularLocation>
        <location evidence="1">Membrane</location>
        <topology evidence="1">Multi-pass membrane protein</topology>
    </subcellularLocation>
</comment>
<reference evidence="12" key="1">
    <citation type="submission" date="2018-06" db="EMBL/GenBank/DDBJ databases">
        <authorList>
            <person name="Zhirakovskaya E."/>
        </authorList>
    </citation>
    <scope>NUCLEOTIDE SEQUENCE</scope>
</reference>
<evidence type="ECO:0000256" key="2">
    <source>
        <dbReference type="ARBA" id="ARBA00010441"/>
    </source>
</evidence>
<evidence type="ECO:0000256" key="9">
    <source>
        <dbReference type="ARBA" id="ARBA00023209"/>
    </source>
</evidence>
<sequence length="184" mass="19848">MWTIPNAISFGRLLLVPWFVWLVFVPENYTAAGLLLGFIGGTDWIDGYLARRLDQVSKVGEFLDPLADRLAVAVAVIGGLVAGVLPVWFGVAIIVREVAIAVGALVVGIRARDKLEVRYLGKVATALLYSSIPGFFVLAGTGIDLWNIYAYALGVPGLVAYYYVAAQYLGDARSLVRARTSAIE</sequence>
<dbReference type="EMBL" id="UOEK01000560">
    <property type="protein sequence ID" value="VAW09338.1"/>
    <property type="molecule type" value="Genomic_DNA"/>
</dbReference>
<evidence type="ECO:0000313" key="12">
    <source>
        <dbReference type="EMBL" id="VAW09338.1"/>
    </source>
</evidence>
<feature type="transmembrane region" description="Helical" evidence="11">
    <location>
        <begin position="123"/>
        <end position="143"/>
    </location>
</feature>
<keyword evidence="5 11" id="KW-0812">Transmembrane</keyword>